<dbReference type="InterPro" id="IPR050799">
    <property type="entry name" value="ZIP_Transporter"/>
</dbReference>
<dbReference type="GO" id="GO:0005886">
    <property type="term" value="C:plasma membrane"/>
    <property type="evidence" value="ECO:0007669"/>
    <property type="project" value="TreeGrafter"/>
</dbReference>
<dbReference type="GO" id="GO:0071578">
    <property type="term" value="P:zinc ion import across plasma membrane"/>
    <property type="evidence" value="ECO:0007669"/>
    <property type="project" value="TreeGrafter"/>
</dbReference>
<feature type="compositionally biased region" description="Low complexity" evidence="6">
    <location>
        <begin position="90"/>
        <end position="100"/>
    </location>
</feature>
<protein>
    <recommendedName>
        <fullName evidence="8">Solute carrier family 39 member 10</fullName>
    </recommendedName>
</protein>
<name>A0A8C4LUI9_EQUAS</name>
<feature type="compositionally biased region" description="Low complexity" evidence="6">
    <location>
        <begin position="152"/>
        <end position="167"/>
    </location>
</feature>
<comment type="subcellular location">
    <subcellularLocation>
        <location evidence="1">Membrane</location>
        <topology evidence="1">Multi-pass membrane protein</topology>
    </subcellularLocation>
</comment>
<evidence type="ECO:0000256" key="4">
    <source>
        <dbReference type="ARBA" id="ARBA00022989"/>
    </source>
</evidence>
<evidence type="ECO:0008006" key="8">
    <source>
        <dbReference type="Google" id="ProtNLM"/>
    </source>
</evidence>
<reference evidence="7" key="1">
    <citation type="submission" date="2023-03" db="UniProtKB">
        <authorList>
            <consortium name="Ensembl"/>
        </authorList>
    </citation>
    <scope>IDENTIFICATION</scope>
</reference>
<dbReference type="GO" id="GO:0030003">
    <property type="term" value="P:intracellular monoatomic cation homeostasis"/>
    <property type="evidence" value="ECO:0007669"/>
    <property type="project" value="TreeGrafter"/>
</dbReference>
<dbReference type="AlphaFoldDB" id="A0A8C4LUI9"/>
<dbReference type="Ensembl" id="ENSEAST00005016812.1">
    <property type="protein sequence ID" value="ENSEASP00005015455.1"/>
    <property type="gene ID" value="ENSEASG00005010785.1"/>
</dbReference>
<evidence type="ECO:0000256" key="3">
    <source>
        <dbReference type="ARBA" id="ARBA00022692"/>
    </source>
</evidence>
<organism evidence="7">
    <name type="scientific">Equus asinus asinus</name>
    <dbReference type="NCBI Taxonomy" id="83772"/>
    <lineage>
        <taxon>Eukaryota</taxon>
        <taxon>Metazoa</taxon>
        <taxon>Chordata</taxon>
        <taxon>Craniata</taxon>
        <taxon>Vertebrata</taxon>
        <taxon>Euteleostomi</taxon>
        <taxon>Mammalia</taxon>
        <taxon>Eutheria</taxon>
        <taxon>Laurasiatheria</taxon>
        <taxon>Perissodactyla</taxon>
        <taxon>Equidae</taxon>
        <taxon>Equus</taxon>
    </lineage>
</organism>
<evidence type="ECO:0000256" key="2">
    <source>
        <dbReference type="ARBA" id="ARBA00006939"/>
    </source>
</evidence>
<dbReference type="Pfam" id="PF02535">
    <property type="entry name" value="Zip"/>
    <property type="match status" value="1"/>
</dbReference>
<comment type="similarity">
    <text evidence="2">Belongs to the ZIP transporter (TC 2.A.5) family.</text>
</comment>
<evidence type="ECO:0000256" key="6">
    <source>
        <dbReference type="SAM" id="MobiDB-lite"/>
    </source>
</evidence>
<feature type="region of interest" description="Disordered" evidence="6">
    <location>
        <begin position="66"/>
        <end position="173"/>
    </location>
</feature>
<dbReference type="PANTHER" id="PTHR12191">
    <property type="entry name" value="SOLUTE CARRIER FAMILY 39"/>
    <property type="match status" value="1"/>
</dbReference>
<feature type="compositionally biased region" description="Basic residues" evidence="6">
    <location>
        <begin position="106"/>
        <end position="122"/>
    </location>
</feature>
<evidence type="ECO:0000256" key="5">
    <source>
        <dbReference type="ARBA" id="ARBA00023136"/>
    </source>
</evidence>
<evidence type="ECO:0000256" key="1">
    <source>
        <dbReference type="ARBA" id="ARBA00004141"/>
    </source>
</evidence>
<dbReference type="InterPro" id="IPR003689">
    <property type="entry name" value="ZIP"/>
</dbReference>
<accession>A0A8C4LUI9</accession>
<proteinExistence type="inferred from homology"/>
<dbReference type="PANTHER" id="PTHR12191:SF21">
    <property type="entry name" value="ZINC TRANSPORTER ZIP4"/>
    <property type="match status" value="1"/>
</dbReference>
<keyword evidence="5" id="KW-0472">Membrane</keyword>
<evidence type="ECO:0000313" key="7">
    <source>
        <dbReference type="Ensembl" id="ENSEASP00005015455.1"/>
    </source>
</evidence>
<keyword evidence="3" id="KW-0812">Transmembrane</keyword>
<dbReference type="GO" id="GO:0140410">
    <property type="term" value="F:monoatomic cation:bicarbonate symporter activity"/>
    <property type="evidence" value="ECO:0007669"/>
    <property type="project" value="TreeGrafter"/>
</dbReference>
<sequence length="198" mass="20142">MITLGDAVHNFADGLAVGAAFASSWKTGLATSLAVFCHELPHELGEGAGPGRPWKWAGLRGGAAPSRVGGALPDPAPHRRGLRGPASRRAVGAPGAAPELGLGGHCLRRPLRGARSRRRRGQRGLDPGGSHRPVPLRGALRHAPGHAEHEGPAALAPLPAAQRGPAGRLDRPAAAVAVRGQHHPLIAAAPSLAFDSGS</sequence>
<dbReference type="GO" id="GO:0005385">
    <property type="term" value="F:zinc ion transmembrane transporter activity"/>
    <property type="evidence" value="ECO:0007669"/>
    <property type="project" value="TreeGrafter"/>
</dbReference>
<keyword evidence="4" id="KW-1133">Transmembrane helix</keyword>